<evidence type="ECO:0000256" key="6">
    <source>
        <dbReference type="SAM" id="MobiDB-lite"/>
    </source>
</evidence>
<keyword evidence="5" id="KW-0560">Oxidoreductase</keyword>
<evidence type="ECO:0000313" key="8">
    <source>
        <dbReference type="Proteomes" id="UP000318693"/>
    </source>
</evidence>
<dbReference type="Proteomes" id="UP000318693">
    <property type="component" value="Unassembled WGS sequence"/>
</dbReference>
<dbReference type="PANTHER" id="PTHR43350">
    <property type="entry name" value="NAD-DEPENDENT ALCOHOL DEHYDROGENASE"/>
    <property type="match status" value="1"/>
</dbReference>
<gene>
    <name evidence="7" type="ORF">FJ693_01595</name>
</gene>
<dbReference type="GO" id="GO:0016491">
    <property type="term" value="F:oxidoreductase activity"/>
    <property type="evidence" value="ECO:0007669"/>
    <property type="project" value="UniProtKB-KW"/>
</dbReference>
<dbReference type="Gene3D" id="3.90.180.10">
    <property type="entry name" value="Medium-chain alcohol dehydrogenases, catalytic domain"/>
    <property type="match status" value="2"/>
</dbReference>
<dbReference type="RefSeq" id="WP_143416800.1">
    <property type="nucleotide sequence ID" value="NZ_VJXR01000003.1"/>
</dbReference>
<dbReference type="Gene3D" id="3.40.50.720">
    <property type="entry name" value="NAD(P)-binding Rossmann-like Domain"/>
    <property type="match status" value="1"/>
</dbReference>
<evidence type="ECO:0000256" key="2">
    <source>
        <dbReference type="ARBA" id="ARBA00008072"/>
    </source>
</evidence>
<evidence type="ECO:0000313" key="7">
    <source>
        <dbReference type="EMBL" id="TRW47226.1"/>
    </source>
</evidence>
<dbReference type="CDD" id="cd08255">
    <property type="entry name" value="2-desacetyl-2-hydroxyethyl_bacteriochlorophyllide_like"/>
    <property type="match status" value="1"/>
</dbReference>
<keyword evidence="8" id="KW-1185">Reference proteome</keyword>
<feature type="region of interest" description="Disordered" evidence="6">
    <location>
        <begin position="1"/>
        <end position="26"/>
    </location>
</feature>
<keyword evidence="4" id="KW-0862">Zinc</keyword>
<sequence length="320" mass="33727">MWTAYWTTAPGQGELRTEPAREPGPGEALVRTLRSGISRGTELLVHRGEVPPQVADTMRAPFQAGDLPGPVKYGYLSVGLVEAGPADLVGRRVFCLYPHQDRYVVPAAALTPVPDGVPTDRAVLAGTVETAVNAVWDAAPRLGDRVAVVGAGMVGGTVAALLRTFPLDRLELVDPNPARAELAAALGVTWRPPDDAADGCDVVVHCSATEEGLGRGLELLGDEGELVELSWYGTREPRVPLGAGFHARRLTVRASQVGAVAAARRARRTPADRLALALRLLADPAFDAFLTGRSAFADLPATMTALADDPAALCHLVTYP</sequence>
<comment type="cofactor">
    <cofactor evidence="1">
        <name>Zn(2+)</name>
        <dbReference type="ChEBI" id="CHEBI:29105"/>
    </cofactor>
</comment>
<evidence type="ECO:0000256" key="1">
    <source>
        <dbReference type="ARBA" id="ARBA00001947"/>
    </source>
</evidence>
<dbReference type="GO" id="GO:0046872">
    <property type="term" value="F:metal ion binding"/>
    <property type="evidence" value="ECO:0007669"/>
    <property type="project" value="UniProtKB-KW"/>
</dbReference>
<accession>A0A552WX40</accession>
<dbReference type="PANTHER" id="PTHR43350:SF19">
    <property type="entry name" value="D-GULOSIDE 3-DEHYDROGENASE"/>
    <property type="match status" value="1"/>
</dbReference>
<dbReference type="InterPro" id="IPR036291">
    <property type="entry name" value="NAD(P)-bd_dom_sf"/>
</dbReference>
<organism evidence="7 8">
    <name type="scientific">Georgenia yuyongxinii</name>
    <dbReference type="NCBI Taxonomy" id="2589797"/>
    <lineage>
        <taxon>Bacteria</taxon>
        <taxon>Bacillati</taxon>
        <taxon>Actinomycetota</taxon>
        <taxon>Actinomycetes</taxon>
        <taxon>Micrococcales</taxon>
        <taxon>Bogoriellaceae</taxon>
        <taxon>Georgenia</taxon>
    </lineage>
</organism>
<evidence type="ECO:0000256" key="3">
    <source>
        <dbReference type="ARBA" id="ARBA00022723"/>
    </source>
</evidence>
<dbReference type="SUPFAM" id="SSF51735">
    <property type="entry name" value="NAD(P)-binding Rossmann-fold domains"/>
    <property type="match status" value="1"/>
</dbReference>
<dbReference type="SUPFAM" id="SSF50129">
    <property type="entry name" value="GroES-like"/>
    <property type="match status" value="1"/>
</dbReference>
<comment type="caution">
    <text evidence="7">The sequence shown here is derived from an EMBL/GenBank/DDBJ whole genome shotgun (WGS) entry which is preliminary data.</text>
</comment>
<name>A0A552WX40_9MICO</name>
<evidence type="ECO:0000256" key="5">
    <source>
        <dbReference type="ARBA" id="ARBA00023002"/>
    </source>
</evidence>
<protein>
    <submittedName>
        <fullName evidence="7">Zinc-binding alcohol dehydrogenase</fullName>
    </submittedName>
</protein>
<comment type="similarity">
    <text evidence="2">Belongs to the zinc-containing alcohol dehydrogenase family.</text>
</comment>
<evidence type="ECO:0000256" key="4">
    <source>
        <dbReference type="ARBA" id="ARBA00022833"/>
    </source>
</evidence>
<dbReference type="EMBL" id="VJXR01000003">
    <property type="protein sequence ID" value="TRW47226.1"/>
    <property type="molecule type" value="Genomic_DNA"/>
</dbReference>
<dbReference type="AlphaFoldDB" id="A0A552WX40"/>
<feature type="compositionally biased region" description="Polar residues" evidence="6">
    <location>
        <begin position="1"/>
        <end position="10"/>
    </location>
</feature>
<dbReference type="InterPro" id="IPR011032">
    <property type="entry name" value="GroES-like_sf"/>
</dbReference>
<proteinExistence type="inferred from homology"/>
<reference evidence="7 8" key="1">
    <citation type="submission" date="2019-07" db="EMBL/GenBank/DDBJ databases">
        <title>Georgenia wutianyii sp. nov. and Georgenia *** sp. nov. isolated from plateau pika (Ochotona curzoniae) in the Qinghai-Tibet plateau of China.</title>
        <authorList>
            <person name="Tian Z."/>
        </authorList>
    </citation>
    <scope>NUCLEOTIDE SEQUENCE [LARGE SCALE GENOMIC DNA]</scope>
    <source>
        <strain evidence="7 8">Z446</strain>
    </source>
</reference>
<keyword evidence="3" id="KW-0479">Metal-binding</keyword>